<keyword evidence="3" id="KW-1185">Reference proteome</keyword>
<feature type="compositionally biased region" description="Polar residues" evidence="1">
    <location>
        <begin position="61"/>
        <end position="71"/>
    </location>
</feature>
<protein>
    <submittedName>
        <fullName evidence="2">Uncharacterized protein</fullName>
    </submittedName>
</protein>
<dbReference type="Proteomes" id="UP001202328">
    <property type="component" value="Unassembled WGS sequence"/>
</dbReference>
<reference evidence="2" key="1">
    <citation type="submission" date="2022-04" db="EMBL/GenBank/DDBJ databases">
        <title>A functionally conserved STORR gene fusion in Papaver species that diverged 16.8 million years ago.</title>
        <authorList>
            <person name="Catania T."/>
        </authorList>
    </citation>
    <scope>NUCLEOTIDE SEQUENCE</scope>
    <source>
        <strain evidence="2">S-188037</strain>
    </source>
</reference>
<sequence>MTKRDRRSSLTENQKEEVLEKRRRAYEIRRARVREAANNEHRAGPSSGNAATFLPRRSPRFTEQTQCQDNEQAAEVSGKRKGKSVVIWEKRRRPNNDIPGRKAGAIVIRSTGENNSHHSRDYSSSEDGEQELVDSGVPHQSGKENINIQVGPISGNDGTGKETTTPTATSIETGKALSKDSSGGDFRKRPRKKTKSEVVRCCIPVKHIFKSLTLSLKSKQEVEEDRAARRVQNRMNRFLRLQESLLARRRSSRIEQARLIRENLSCDGLVDVPVRADLPLTFASSEVGGFFDLPGATSSRGIKR</sequence>
<organism evidence="2 3">
    <name type="scientific">Papaver atlanticum</name>
    <dbReference type="NCBI Taxonomy" id="357466"/>
    <lineage>
        <taxon>Eukaryota</taxon>
        <taxon>Viridiplantae</taxon>
        <taxon>Streptophyta</taxon>
        <taxon>Embryophyta</taxon>
        <taxon>Tracheophyta</taxon>
        <taxon>Spermatophyta</taxon>
        <taxon>Magnoliopsida</taxon>
        <taxon>Ranunculales</taxon>
        <taxon>Papaveraceae</taxon>
        <taxon>Papaveroideae</taxon>
        <taxon>Papaver</taxon>
    </lineage>
</organism>
<proteinExistence type="predicted"/>
<feature type="compositionally biased region" description="Basic and acidic residues" evidence="1">
    <location>
        <begin position="33"/>
        <end position="43"/>
    </location>
</feature>
<gene>
    <name evidence="2" type="ORF">MKW98_018323</name>
</gene>
<dbReference type="AlphaFoldDB" id="A0AAD4T9W4"/>
<evidence type="ECO:0000313" key="3">
    <source>
        <dbReference type="Proteomes" id="UP001202328"/>
    </source>
</evidence>
<dbReference type="EMBL" id="JAJJMB010003771">
    <property type="protein sequence ID" value="KAI3945506.1"/>
    <property type="molecule type" value="Genomic_DNA"/>
</dbReference>
<evidence type="ECO:0000313" key="2">
    <source>
        <dbReference type="EMBL" id="KAI3945506.1"/>
    </source>
</evidence>
<feature type="region of interest" description="Disordered" evidence="1">
    <location>
        <begin position="33"/>
        <end position="192"/>
    </location>
</feature>
<comment type="caution">
    <text evidence="2">The sequence shown here is derived from an EMBL/GenBank/DDBJ whole genome shotgun (WGS) entry which is preliminary data.</text>
</comment>
<name>A0AAD4T9W4_9MAGN</name>
<accession>A0AAD4T9W4</accession>
<evidence type="ECO:0000256" key="1">
    <source>
        <dbReference type="SAM" id="MobiDB-lite"/>
    </source>
</evidence>
<feature type="compositionally biased region" description="Low complexity" evidence="1">
    <location>
        <begin position="161"/>
        <end position="173"/>
    </location>
</feature>